<organism evidence="2 3">
    <name type="scientific">Methylocaldum szegediense</name>
    <dbReference type="NCBI Taxonomy" id="73780"/>
    <lineage>
        <taxon>Bacteria</taxon>
        <taxon>Pseudomonadati</taxon>
        <taxon>Pseudomonadota</taxon>
        <taxon>Gammaproteobacteria</taxon>
        <taxon>Methylococcales</taxon>
        <taxon>Methylococcaceae</taxon>
        <taxon>Methylocaldum</taxon>
    </lineage>
</organism>
<gene>
    <name evidence="2" type="ORF">MSZNOR_4439</name>
</gene>
<dbReference type="EMBL" id="OX458333">
    <property type="protein sequence ID" value="CAI8950498.1"/>
    <property type="molecule type" value="Genomic_DNA"/>
</dbReference>
<dbReference type="Pfam" id="PF11563">
    <property type="entry name" value="Protoglobin"/>
    <property type="match status" value="1"/>
</dbReference>
<accession>A0ABN8X8Z3</accession>
<protein>
    <submittedName>
        <fullName evidence="2">Protoglobin domain-containing protein</fullName>
    </submittedName>
</protein>
<reference evidence="2 3" key="1">
    <citation type="submission" date="2023-03" db="EMBL/GenBank/DDBJ databases">
        <authorList>
            <person name="Pearce D."/>
        </authorList>
    </citation>
    <scope>NUCLEOTIDE SEQUENCE [LARGE SCALE GENOMIC DNA]</scope>
    <source>
        <strain evidence="2">Msz</strain>
    </source>
</reference>
<dbReference type="InterPro" id="IPR012292">
    <property type="entry name" value="Globin/Proto"/>
</dbReference>
<dbReference type="InterPro" id="IPR039379">
    <property type="entry name" value="Protoglobin_sensor_dom"/>
</dbReference>
<dbReference type="InterPro" id="IPR044398">
    <property type="entry name" value="Globin-sensor_dom"/>
</dbReference>
<evidence type="ECO:0000259" key="1">
    <source>
        <dbReference type="Pfam" id="PF11563"/>
    </source>
</evidence>
<feature type="domain" description="Globin-sensor" evidence="1">
    <location>
        <begin position="10"/>
        <end position="143"/>
    </location>
</feature>
<proteinExistence type="predicted"/>
<keyword evidence="3" id="KW-1185">Reference proteome</keyword>
<evidence type="ECO:0000313" key="3">
    <source>
        <dbReference type="Proteomes" id="UP001162030"/>
    </source>
</evidence>
<name>A0ABN8X8Z3_9GAMM</name>
<dbReference type="CDD" id="cd01068">
    <property type="entry name" value="globin_sensor"/>
    <property type="match status" value="1"/>
</dbReference>
<evidence type="ECO:0000313" key="2">
    <source>
        <dbReference type="EMBL" id="CAI8950498.1"/>
    </source>
</evidence>
<sequence length="187" mass="21148">MSSDFDKLSQYAKSFTGLTPEREALLMEVGKQIKPKLAGVTEDFYRQLLAIPEAADFLKDRVESLKKTHLRWMEELFSGPYDKTYAERMFKVGDVHVKVKLPVEFMAGAMTLINNRLIELIVETYGDDKKRCAEVLTAVSAVTGMTLLVMQQSYQASSLAEELERFLKISGMSRTLFANLAAAYKDK</sequence>
<dbReference type="SUPFAM" id="SSF46458">
    <property type="entry name" value="Globin-like"/>
    <property type="match status" value="1"/>
</dbReference>
<dbReference type="Gene3D" id="1.10.490.10">
    <property type="entry name" value="Globins"/>
    <property type="match status" value="1"/>
</dbReference>
<dbReference type="Proteomes" id="UP001162030">
    <property type="component" value="Chromosome"/>
</dbReference>
<dbReference type="RefSeq" id="WP_026609803.1">
    <property type="nucleotide sequence ID" value="NZ_OX458333.1"/>
</dbReference>
<dbReference type="InterPro" id="IPR009050">
    <property type="entry name" value="Globin-like_sf"/>
</dbReference>